<organism evidence="2 3">
    <name type="scientific">Theobroma cacao</name>
    <name type="common">Cacao</name>
    <name type="synonym">Cocoa</name>
    <dbReference type="NCBI Taxonomy" id="3641"/>
    <lineage>
        <taxon>Eukaryota</taxon>
        <taxon>Viridiplantae</taxon>
        <taxon>Streptophyta</taxon>
        <taxon>Embryophyta</taxon>
        <taxon>Tracheophyta</taxon>
        <taxon>Spermatophyta</taxon>
        <taxon>Magnoliopsida</taxon>
        <taxon>eudicotyledons</taxon>
        <taxon>Gunneridae</taxon>
        <taxon>Pentapetalae</taxon>
        <taxon>rosids</taxon>
        <taxon>malvids</taxon>
        <taxon>Malvales</taxon>
        <taxon>Malvaceae</taxon>
        <taxon>Byttnerioideae</taxon>
        <taxon>Theobroma</taxon>
    </lineage>
</organism>
<accession>A0A061ED01</accession>
<proteinExistence type="predicted"/>
<dbReference type="InParanoid" id="A0A061ED01"/>
<dbReference type="Proteomes" id="UP000026915">
    <property type="component" value="Chromosome 2"/>
</dbReference>
<dbReference type="HOGENOM" id="CLU_2836360_0_0_1"/>
<name>A0A061ED01_THECC</name>
<feature type="region of interest" description="Disordered" evidence="1">
    <location>
        <begin position="1"/>
        <end position="35"/>
    </location>
</feature>
<evidence type="ECO:0000313" key="3">
    <source>
        <dbReference type="Proteomes" id="UP000026915"/>
    </source>
</evidence>
<sequence>MAKSSLSSDTLKNNKGKRPMEDSPSSKIQKKGKTNHPIPVIKKCLDVDNLLFVTIPCYLCWLVNDI</sequence>
<dbReference type="AlphaFoldDB" id="A0A061ED01"/>
<evidence type="ECO:0000256" key="1">
    <source>
        <dbReference type="SAM" id="MobiDB-lite"/>
    </source>
</evidence>
<keyword evidence="3" id="KW-1185">Reference proteome</keyword>
<gene>
    <name evidence="2" type="ORF">TCM_009715</name>
</gene>
<reference evidence="2 3" key="1">
    <citation type="journal article" date="2013" name="Genome Biol.">
        <title>The genome sequence of the most widely cultivated cacao type and its use to identify candidate genes regulating pod color.</title>
        <authorList>
            <person name="Motamayor J.C."/>
            <person name="Mockaitis K."/>
            <person name="Schmutz J."/>
            <person name="Haiminen N."/>
            <person name="Iii D.L."/>
            <person name="Cornejo O."/>
            <person name="Findley S.D."/>
            <person name="Zheng P."/>
            <person name="Utro F."/>
            <person name="Royaert S."/>
            <person name="Saski C."/>
            <person name="Jenkins J."/>
            <person name="Podicheti R."/>
            <person name="Zhao M."/>
            <person name="Scheffler B.E."/>
            <person name="Stack J.C."/>
            <person name="Feltus F.A."/>
            <person name="Mustiga G.M."/>
            <person name="Amores F."/>
            <person name="Phillips W."/>
            <person name="Marelli J.P."/>
            <person name="May G.D."/>
            <person name="Shapiro H."/>
            <person name="Ma J."/>
            <person name="Bustamante C.D."/>
            <person name="Schnell R.J."/>
            <person name="Main D."/>
            <person name="Gilbert D."/>
            <person name="Parida L."/>
            <person name="Kuhn D.N."/>
        </authorList>
    </citation>
    <scope>NUCLEOTIDE SEQUENCE [LARGE SCALE GENOMIC DNA]</scope>
    <source>
        <strain evidence="3">cv. Matina 1-6</strain>
    </source>
</reference>
<protein>
    <submittedName>
        <fullName evidence="2">Uncharacterized protein</fullName>
    </submittedName>
</protein>
<evidence type="ECO:0000313" key="2">
    <source>
        <dbReference type="EMBL" id="EOY00144.1"/>
    </source>
</evidence>
<dbReference type="EMBL" id="CM001880">
    <property type="protein sequence ID" value="EOY00144.1"/>
    <property type="molecule type" value="Genomic_DNA"/>
</dbReference>
<feature type="compositionally biased region" description="Polar residues" evidence="1">
    <location>
        <begin position="1"/>
        <end position="13"/>
    </location>
</feature>
<dbReference type="Gramene" id="EOY00144">
    <property type="protein sequence ID" value="EOY00144"/>
    <property type="gene ID" value="TCM_009715"/>
</dbReference>